<evidence type="ECO:0000256" key="6">
    <source>
        <dbReference type="ARBA" id="ARBA00022989"/>
    </source>
</evidence>
<keyword evidence="8 9" id="KW-0472">Membrane</keyword>
<name>A0A8H7S8J1_9FUNG</name>
<keyword evidence="3 9" id="KW-0812">Transmembrane</keyword>
<keyword evidence="4 9" id="KW-0256">Endoplasmic reticulum</keyword>
<evidence type="ECO:0000256" key="1">
    <source>
        <dbReference type="ARBA" id="ARBA00009727"/>
    </source>
</evidence>
<dbReference type="OrthoDB" id="337750at2759"/>
<dbReference type="GO" id="GO:0000139">
    <property type="term" value="C:Golgi membrane"/>
    <property type="evidence" value="ECO:0007669"/>
    <property type="project" value="UniProtKB-SubCell"/>
</dbReference>
<feature type="compositionally biased region" description="Low complexity" evidence="10">
    <location>
        <begin position="57"/>
        <end position="89"/>
    </location>
</feature>
<dbReference type="GO" id="GO:0030134">
    <property type="term" value="C:COPII-coated ER to Golgi transport vesicle"/>
    <property type="evidence" value="ECO:0007669"/>
    <property type="project" value="TreeGrafter"/>
</dbReference>
<dbReference type="InterPro" id="IPR005578">
    <property type="entry name" value="Yif1_fam"/>
</dbReference>
<proteinExistence type="inferred from homology"/>
<keyword evidence="7 9" id="KW-0333">Golgi apparatus</keyword>
<comment type="caution">
    <text evidence="11">The sequence shown here is derived from an EMBL/GenBank/DDBJ whole genome shotgun (WGS) entry which is preliminary data.</text>
</comment>
<sequence length="353" mass="40400">MYQNNPNAYNNYYNPHGSPPVNTRTPPPLQHPIPQHPIPNFNQTVHQTSASTPGYHQQQQPQQQQQQQQQQQNFQYRQGPHQPTPQQGTAYTPNMGGPTPQGDMYSQFGFNEPATQLGMQFAGNAVAQGTAYMERNFNRWVDMPALRHYFNVSNMYVIHKLRLILFPWRHSPWSRSIMRTETGQMEGFKPPREDINSPDLYIPVMALVTYILLCGLAAGQQGSFHPEQLYVAGWCSLAFLLFELVSMRLTCYFLNIPFEASMLDLIAYSGYKYVCIIVTDVIKLLGAGKWLSTAVFLYTALSVGFFLLRSMRYVVLPDAAAGPSTFNPQRKRRMWFLLTIAAMQMVFMFFLVN</sequence>
<protein>
    <recommendedName>
        <fullName evidence="9">Protein YIF1</fullName>
    </recommendedName>
</protein>
<feature type="region of interest" description="Disordered" evidence="10">
    <location>
        <begin position="1"/>
        <end position="101"/>
    </location>
</feature>
<evidence type="ECO:0000256" key="9">
    <source>
        <dbReference type="RuleBase" id="RU368073"/>
    </source>
</evidence>
<evidence type="ECO:0000256" key="4">
    <source>
        <dbReference type="ARBA" id="ARBA00022824"/>
    </source>
</evidence>
<comment type="function">
    <text evidence="9">Has a role in transport between endoplasmic reticulum and Golgi.</text>
</comment>
<dbReference type="PANTHER" id="PTHR14083:SF0">
    <property type="entry name" value="YIP1D-INTERACTING FACTOR 1, ISOFORM C"/>
    <property type="match status" value="1"/>
</dbReference>
<keyword evidence="2 9" id="KW-0813">Transport</keyword>
<evidence type="ECO:0000256" key="3">
    <source>
        <dbReference type="ARBA" id="ARBA00022692"/>
    </source>
</evidence>
<keyword evidence="6 9" id="KW-1133">Transmembrane helix</keyword>
<feature type="transmembrane region" description="Helical" evidence="9">
    <location>
        <begin position="290"/>
        <end position="308"/>
    </location>
</feature>
<evidence type="ECO:0000256" key="2">
    <source>
        <dbReference type="ARBA" id="ARBA00022448"/>
    </source>
</evidence>
<dbReference type="PANTHER" id="PTHR14083">
    <property type="entry name" value="YIP1 INTERACTING FACTOR HOMOLOG YIF1 PROTEIN"/>
    <property type="match status" value="1"/>
</dbReference>
<evidence type="ECO:0000256" key="5">
    <source>
        <dbReference type="ARBA" id="ARBA00022927"/>
    </source>
</evidence>
<evidence type="ECO:0000256" key="10">
    <source>
        <dbReference type="SAM" id="MobiDB-lite"/>
    </source>
</evidence>
<organism evidence="11 12">
    <name type="scientific">Circinella minor</name>
    <dbReference type="NCBI Taxonomy" id="1195481"/>
    <lineage>
        <taxon>Eukaryota</taxon>
        <taxon>Fungi</taxon>
        <taxon>Fungi incertae sedis</taxon>
        <taxon>Mucoromycota</taxon>
        <taxon>Mucoromycotina</taxon>
        <taxon>Mucoromycetes</taxon>
        <taxon>Mucorales</taxon>
        <taxon>Lichtheimiaceae</taxon>
        <taxon>Circinella</taxon>
    </lineage>
</organism>
<comment type="subcellular location">
    <subcellularLocation>
        <location evidence="9">Endoplasmic reticulum membrane</location>
        <topology evidence="9">Multi-pass membrane protein</topology>
    </subcellularLocation>
    <subcellularLocation>
        <location evidence="9">Golgi apparatus membrane</location>
        <topology evidence="9">Multi-pass membrane protein</topology>
    </subcellularLocation>
</comment>
<dbReference type="EMBL" id="JAEPRB010000058">
    <property type="protein sequence ID" value="KAG2223576.1"/>
    <property type="molecule type" value="Genomic_DNA"/>
</dbReference>
<dbReference type="GO" id="GO:0005789">
    <property type="term" value="C:endoplasmic reticulum membrane"/>
    <property type="evidence" value="ECO:0007669"/>
    <property type="project" value="UniProtKB-SubCell"/>
</dbReference>
<feature type="compositionally biased region" description="Pro residues" evidence="10">
    <location>
        <begin position="25"/>
        <end position="37"/>
    </location>
</feature>
<dbReference type="Pfam" id="PF03878">
    <property type="entry name" value="YIF1"/>
    <property type="match status" value="1"/>
</dbReference>
<evidence type="ECO:0000256" key="7">
    <source>
        <dbReference type="ARBA" id="ARBA00023034"/>
    </source>
</evidence>
<dbReference type="AlphaFoldDB" id="A0A8H7S8J1"/>
<evidence type="ECO:0000313" key="11">
    <source>
        <dbReference type="EMBL" id="KAG2223576.1"/>
    </source>
</evidence>
<dbReference type="GO" id="GO:0015031">
    <property type="term" value="P:protein transport"/>
    <property type="evidence" value="ECO:0007669"/>
    <property type="project" value="UniProtKB-KW"/>
</dbReference>
<dbReference type="GO" id="GO:0006888">
    <property type="term" value="P:endoplasmic reticulum to Golgi vesicle-mediated transport"/>
    <property type="evidence" value="ECO:0007669"/>
    <property type="project" value="UniProtKB-UniRule"/>
</dbReference>
<feature type="transmembrane region" description="Helical" evidence="9">
    <location>
        <begin position="231"/>
        <end position="255"/>
    </location>
</feature>
<keyword evidence="12" id="KW-1185">Reference proteome</keyword>
<accession>A0A8H7S8J1</accession>
<reference evidence="11 12" key="1">
    <citation type="submission" date="2020-12" db="EMBL/GenBank/DDBJ databases">
        <title>Metabolic potential, ecology and presence of endohyphal bacteria is reflected in genomic diversity of Mucoromycotina.</title>
        <authorList>
            <person name="Muszewska A."/>
            <person name="Okrasinska A."/>
            <person name="Steczkiewicz K."/>
            <person name="Drgas O."/>
            <person name="Orlowska M."/>
            <person name="Perlinska-Lenart U."/>
            <person name="Aleksandrzak-Piekarczyk T."/>
            <person name="Szatraj K."/>
            <person name="Zielenkiewicz U."/>
            <person name="Pilsyk S."/>
            <person name="Malc E."/>
            <person name="Mieczkowski P."/>
            <person name="Kruszewska J.S."/>
            <person name="Biernat P."/>
            <person name="Pawlowska J."/>
        </authorList>
    </citation>
    <scope>NUCLEOTIDE SEQUENCE [LARGE SCALE GENOMIC DNA]</scope>
    <source>
        <strain evidence="11 12">CBS 142.35</strain>
    </source>
</reference>
<feature type="compositionally biased region" description="Polar residues" evidence="10">
    <location>
        <begin position="40"/>
        <end position="56"/>
    </location>
</feature>
<feature type="transmembrane region" description="Helical" evidence="9">
    <location>
        <begin position="334"/>
        <end position="352"/>
    </location>
</feature>
<gene>
    <name evidence="11" type="ORF">INT45_001658</name>
</gene>
<evidence type="ECO:0000256" key="8">
    <source>
        <dbReference type="ARBA" id="ARBA00023136"/>
    </source>
</evidence>
<evidence type="ECO:0000313" key="12">
    <source>
        <dbReference type="Proteomes" id="UP000646827"/>
    </source>
</evidence>
<dbReference type="GO" id="GO:0005793">
    <property type="term" value="C:endoplasmic reticulum-Golgi intermediate compartment"/>
    <property type="evidence" value="ECO:0007669"/>
    <property type="project" value="UniProtKB-UniRule"/>
</dbReference>
<feature type="transmembrane region" description="Helical" evidence="9">
    <location>
        <begin position="200"/>
        <end position="219"/>
    </location>
</feature>
<keyword evidence="5 9" id="KW-0653">Protein transport</keyword>
<dbReference type="Proteomes" id="UP000646827">
    <property type="component" value="Unassembled WGS sequence"/>
</dbReference>
<feature type="compositionally biased region" description="Low complexity" evidence="10">
    <location>
        <begin position="1"/>
        <end position="14"/>
    </location>
</feature>
<comment type="similarity">
    <text evidence="1 9">Belongs to the YIF1 family.</text>
</comment>